<reference evidence="8 9" key="3">
    <citation type="journal article" date="2008" name="BMC Genomics">
        <title>The genome of the versatile nitrogen fixer Azorhizobium caulinodans ORS571.</title>
        <authorList>
            <person name="Lee KB."/>
            <person name="Backer P.D."/>
            <person name="Aono T."/>
            <person name="Liu CT."/>
            <person name="Suzuki S."/>
            <person name="Suzuki T."/>
            <person name="Kaneko T."/>
            <person name="Yamada M."/>
            <person name="Tabata S."/>
            <person name="Kupfer D.M."/>
            <person name="Najar F.Z."/>
            <person name="Wiley G.B."/>
            <person name="Roe B."/>
            <person name="Binnewies T.T."/>
            <person name="Ussery D.W."/>
            <person name="D'Haeze W."/>
            <person name="Herder J.D."/>
            <person name="Gevers D."/>
            <person name="Vereecke D."/>
            <person name="Holsters M."/>
            <person name="Oyaizu H."/>
        </authorList>
    </citation>
    <scope>NUCLEOTIDE SEQUENCE [LARGE SCALE GENOMIC DNA]</scope>
    <source>
        <strain evidence="9">ATCC 43989 / DSM 5975 / JCM 20966 / LMG 6465 / NBRC 14845 / NCIMB 13405 / ORS 571</strain>
    </source>
</reference>
<evidence type="ECO:0000256" key="1">
    <source>
        <dbReference type="ARBA" id="ARBA00004651"/>
    </source>
</evidence>
<keyword evidence="9" id="KW-1185">Reference proteome</keyword>
<feature type="transmembrane region" description="Helical" evidence="7">
    <location>
        <begin position="80"/>
        <end position="99"/>
    </location>
</feature>
<organism evidence="8 9">
    <name type="scientific">Azorhizobium caulinodans (strain ATCC 43989 / DSM 5975 / JCM 20966 / LMG 6465 / NBRC 14845 / NCIMB 13405 / ORS 571)</name>
    <dbReference type="NCBI Taxonomy" id="438753"/>
    <lineage>
        <taxon>Bacteria</taxon>
        <taxon>Pseudomonadati</taxon>
        <taxon>Pseudomonadota</taxon>
        <taxon>Alphaproteobacteria</taxon>
        <taxon>Hyphomicrobiales</taxon>
        <taxon>Xanthobacteraceae</taxon>
        <taxon>Azorhizobium</taxon>
    </lineage>
</organism>
<dbReference type="eggNOG" id="COG1294">
    <property type="taxonomic scope" value="Bacteria"/>
</dbReference>
<reference evidence="8 9" key="6">
    <citation type="journal article" date="2011" name="Appl. Environ. Microbiol.">
        <title>Involvement of the azorhizobial chromosome partition gene (parA) in the onset of bacteroid differentiation during Sesbania rostrata stem nodule development.</title>
        <authorList>
            <person name="Liu CT."/>
            <person name="Lee KB."/>
            <person name="Wang YS."/>
            <person name="Peng MH."/>
            <person name="Lee KT."/>
            <person name="Suzuki S."/>
            <person name="Suzuki T."/>
            <person name="Oyaizu H."/>
        </authorList>
    </citation>
    <scope>NUCLEOTIDE SEQUENCE [LARGE SCALE GENOMIC DNA]</scope>
    <source>
        <strain evidence="9">ATCC 43989 / DSM 5975 / JCM 20966 / LMG 6465 / NBRC 14845 / NCIMB 13405 / ORS 571</strain>
    </source>
</reference>
<dbReference type="KEGG" id="azc:AZC_1353"/>
<dbReference type="AlphaFoldDB" id="A8I1A8"/>
<keyword evidence="4 7" id="KW-0812">Transmembrane</keyword>
<evidence type="ECO:0000313" key="9">
    <source>
        <dbReference type="Proteomes" id="UP000000270"/>
    </source>
</evidence>
<reference evidence="9" key="2">
    <citation type="submission" date="2007-04" db="EMBL/GenBank/DDBJ databases">
        <title>Complete genome sequence of the nitrogen-fixing bacterium Azorhizobium caulinodans ORS571.</title>
        <authorList>
            <person name="Lee K.B."/>
            <person name="Backer P.D."/>
            <person name="Aono T."/>
            <person name="Liu C.T."/>
            <person name="Suzuki S."/>
            <person name="Suzuki T."/>
            <person name="Kaneko T."/>
            <person name="Yamada M."/>
            <person name="Tabata S."/>
            <person name="Kupfer D.M."/>
            <person name="Najar F.Z."/>
            <person name="Wiley G.B."/>
            <person name="Roe B."/>
            <person name="Binnewies T."/>
            <person name="Ussery D."/>
            <person name="Vereecke D."/>
            <person name="Gevers D."/>
            <person name="Holsters M."/>
            <person name="Oyaizu H."/>
        </authorList>
    </citation>
    <scope>NUCLEOTIDE SEQUENCE [LARGE SCALE GENOMIC DNA]</scope>
    <source>
        <strain evidence="9">ATCC 43989 / DSM 5975 / JCM 20966 / LMG 6465 / NBRC 14845 / NCIMB 13405 / ORS 571</strain>
    </source>
</reference>
<dbReference type="Pfam" id="PF02322">
    <property type="entry name" value="Cyt_bd_oxida_II"/>
    <property type="match status" value="1"/>
</dbReference>
<dbReference type="GO" id="GO:0005886">
    <property type="term" value="C:plasma membrane"/>
    <property type="evidence" value="ECO:0007669"/>
    <property type="project" value="UniProtKB-SubCell"/>
</dbReference>
<reference evidence="8 9" key="1">
    <citation type="journal article" date="2007" name="Appl. Environ. Microbiol.">
        <title>Rhizobial factors required for stem nodule maturation and maintenance in Sesbania rostrata-Azorhizobium caulinodans ORS571 symbiosis.</title>
        <authorList>
            <person name="Suzuki S."/>
            <person name="Aono T."/>
            <person name="Lee KB."/>
            <person name="Suzuki T."/>
            <person name="Liu CT."/>
            <person name="Miwa H."/>
            <person name="Wakao S."/>
            <person name="Iki T."/>
            <person name="Oyaizu H."/>
        </authorList>
    </citation>
    <scope>NUCLEOTIDE SEQUENCE [LARGE SCALE GENOMIC DNA]</scope>
    <source>
        <strain evidence="9">ATCC 43989 / DSM 5975 / JCM 20966 / LMG 6465 / NBRC 14845 / NCIMB 13405 / ORS 571</strain>
    </source>
</reference>
<dbReference type="InterPro" id="IPR003317">
    <property type="entry name" value="Cyt-d_oxidase_su2"/>
</dbReference>
<dbReference type="GO" id="GO:0016682">
    <property type="term" value="F:oxidoreductase activity, acting on diphenols and related substances as donors, oxygen as acceptor"/>
    <property type="evidence" value="ECO:0007669"/>
    <property type="project" value="TreeGrafter"/>
</dbReference>
<keyword evidence="3" id="KW-1003">Cell membrane</keyword>
<feature type="transmembrane region" description="Helical" evidence="7">
    <location>
        <begin position="226"/>
        <end position="245"/>
    </location>
</feature>
<proteinExistence type="inferred from homology"/>
<evidence type="ECO:0000256" key="4">
    <source>
        <dbReference type="ARBA" id="ARBA00022692"/>
    </source>
</evidence>
<feature type="transmembrane region" description="Helical" evidence="7">
    <location>
        <begin position="111"/>
        <end position="135"/>
    </location>
</feature>
<comment type="subcellular location">
    <subcellularLocation>
        <location evidence="1">Cell membrane</location>
        <topology evidence="1">Multi-pass membrane protein</topology>
    </subcellularLocation>
</comment>
<dbReference type="HOGENOM" id="CLU_049294_1_0_5"/>
<protein>
    <submittedName>
        <fullName evidence="8">Cytochrome bd ubiquinol oxidase subunit II</fullName>
    </submittedName>
</protein>
<evidence type="ECO:0000256" key="6">
    <source>
        <dbReference type="ARBA" id="ARBA00023136"/>
    </source>
</evidence>
<keyword evidence="5 7" id="KW-1133">Transmembrane helix</keyword>
<accession>A8I1A8</accession>
<comment type="similarity">
    <text evidence="2">Belongs to the cytochrome ubiquinol oxidase subunit 2 family.</text>
</comment>
<feature type="transmembrane region" description="Helical" evidence="7">
    <location>
        <begin position="295"/>
        <end position="319"/>
    </location>
</feature>
<dbReference type="STRING" id="438753.AZC_1353"/>
<evidence type="ECO:0000256" key="2">
    <source>
        <dbReference type="ARBA" id="ARBA00007543"/>
    </source>
</evidence>
<feature type="transmembrane region" description="Helical" evidence="7">
    <location>
        <begin position="155"/>
        <end position="177"/>
    </location>
</feature>
<gene>
    <name evidence="8" type="ordered locus">AZC_1353</name>
</gene>
<feature type="transmembrane region" description="Helical" evidence="7">
    <location>
        <begin position="189"/>
        <end position="211"/>
    </location>
</feature>
<reference evidence="8 9" key="5">
    <citation type="journal article" date="2010" name="Appl. Environ. Microbiol.">
        <title>phrR-like gene praR of Azorhizobium caulinodans ORS571 is essential for symbiosis with Sesbania rostrata and is involved in expression of reb genes.</title>
        <authorList>
            <person name="Akiba N."/>
            <person name="Aono T."/>
            <person name="Toyazaki H."/>
            <person name="Sato S."/>
            <person name="Oyaizu H."/>
        </authorList>
    </citation>
    <scope>NUCLEOTIDE SEQUENCE [LARGE SCALE GENOMIC DNA]</scope>
    <source>
        <strain evidence="9">ATCC 43989 / DSM 5975 / JCM 20966 / LMG 6465 / NBRC 14845 / NCIMB 13405 / ORS 571</strain>
    </source>
</reference>
<evidence type="ECO:0000256" key="5">
    <source>
        <dbReference type="ARBA" id="ARBA00022989"/>
    </source>
</evidence>
<reference evidence="8 9" key="4">
    <citation type="journal article" date="2009" name="Appl. Environ. Microbiol.">
        <title>Comparative genome-wide transcriptional profiling of Azorhizobium caulinodans ORS571 grown under free-living and symbiotic conditions.</title>
        <authorList>
            <person name="Tsukada S."/>
            <person name="Aono T."/>
            <person name="Akiba N."/>
            <person name="Lee KB."/>
            <person name="Liu CT."/>
            <person name="Toyazaki H."/>
            <person name="Oyaizu H."/>
        </authorList>
    </citation>
    <scope>NUCLEOTIDE SEQUENCE [LARGE SCALE GENOMIC DNA]</scope>
    <source>
        <strain evidence="9">ATCC 43989 / DSM 5975 / JCM 20966 / LMG 6465 / NBRC 14845 / NCIMB 13405 / ORS 571</strain>
    </source>
</reference>
<dbReference type="NCBIfam" id="TIGR00203">
    <property type="entry name" value="cydB"/>
    <property type="match status" value="1"/>
</dbReference>
<feature type="transmembrane region" description="Helical" evidence="7">
    <location>
        <begin position="6"/>
        <end position="35"/>
    </location>
</feature>
<name>A8I1A8_AZOC5</name>
<dbReference type="Proteomes" id="UP000000270">
    <property type="component" value="Chromosome"/>
</dbReference>
<dbReference type="PANTHER" id="PTHR43141:SF4">
    <property type="entry name" value="CYTOCHROME BD2 SUBUNIT II"/>
    <property type="match status" value="1"/>
</dbReference>
<keyword evidence="6 7" id="KW-0472">Membrane</keyword>
<dbReference type="GO" id="GO:0009055">
    <property type="term" value="F:electron transfer activity"/>
    <property type="evidence" value="ECO:0007669"/>
    <property type="project" value="TreeGrafter"/>
</dbReference>
<dbReference type="PANTHER" id="PTHR43141">
    <property type="entry name" value="CYTOCHROME BD2 SUBUNIT II"/>
    <property type="match status" value="1"/>
</dbReference>
<sequence>MTMVEFWAFVLGISILLYILLDGFDLGVGMLFPFAPGEAERRRMLGSISPVWDGNETWLVVSAATLFGAFPAVFSIVLSAFYLPLFLMLAGLILRGVAFEFRYKATTSRPLWDAGFVVGSYVAAFVQGTAVGAIVQGLPIENGLYAGHALSWASPFSLFCGLGLCIGYALMGSCWIAGKSTGPLRDFSFRVLPALMAALLVFLVVVFIWSVEIRLQVLHRWIDRPALLVCPLLGLVAFAGLVLSVRRRNERFLFLCGATIFIAAFTTLAGSFLPYMLPFSMTIWQAASPPSSLSFLFWGAGLFVLPVTLAYTLIVYFVFRGKMTEEGEY</sequence>
<evidence type="ECO:0000256" key="7">
    <source>
        <dbReference type="SAM" id="Phobius"/>
    </source>
</evidence>
<dbReference type="GO" id="GO:0070069">
    <property type="term" value="C:cytochrome complex"/>
    <property type="evidence" value="ECO:0007669"/>
    <property type="project" value="TreeGrafter"/>
</dbReference>
<dbReference type="EMBL" id="AP009384">
    <property type="protein sequence ID" value="BAF87351.1"/>
    <property type="molecule type" value="Genomic_DNA"/>
</dbReference>
<evidence type="ECO:0000256" key="3">
    <source>
        <dbReference type="ARBA" id="ARBA00022475"/>
    </source>
</evidence>
<dbReference type="GO" id="GO:0019646">
    <property type="term" value="P:aerobic electron transport chain"/>
    <property type="evidence" value="ECO:0007669"/>
    <property type="project" value="TreeGrafter"/>
</dbReference>
<evidence type="ECO:0000313" key="8">
    <source>
        <dbReference type="EMBL" id="BAF87351.1"/>
    </source>
</evidence>
<feature type="transmembrane region" description="Helical" evidence="7">
    <location>
        <begin position="252"/>
        <end position="275"/>
    </location>
</feature>